<accession>A0ABY5YCS7</accession>
<name>A0ABY5YCS7_9DEIO</name>
<keyword evidence="2" id="KW-1185">Reference proteome</keyword>
<sequence>MSRAEGQRPTPDLSAPELLAFLGARGGQEYSVALVTPAAPARKKGQVPAPAPQRPRYCFTLRGAAVEATGPAGLTRQLSQAAFLQVFGAHRFAELTPTGQLSDLGPLFAAP</sequence>
<organism evidence="1 2">
    <name type="scientific">Deinococcus rubellus</name>
    <dbReference type="NCBI Taxonomy" id="1889240"/>
    <lineage>
        <taxon>Bacteria</taxon>
        <taxon>Thermotogati</taxon>
        <taxon>Deinococcota</taxon>
        <taxon>Deinococci</taxon>
        <taxon>Deinococcales</taxon>
        <taxon>Deinococcaceae</taxon>
        <taxon>Deinococcus</taxon>
    </lineage>
</organism>
<dbReference type="EMBL" id="CP104213">
    <property type="protein sequence ID" value="UWX62726.1"/>
    <property type="molecule type" value="Genomic_DNA"/>
</dbReference>
<gene>
    <name evidence="1" type="ORF">N0D28_08060</name>
</gene>
<dbReference type="RefSeq" id="WP_260559021.1">
    <property type="nucleotide sequence ID" value="NZ_BAABEC010000059.1"/>
</dbReference>
<evidence type="ECO:0000313" key="1">
    <source>
        <dbReference type="EMBL" id="UWX62726.1"/>
    </source>
</evidence>
<dbReference type="Proteomes" id="UP001060261">
    <property type="component" value="Chromosome"/>
</dbReference>
<evidence type="ECO:0000313" key="2">
    <source>
        <dbReference type="Proteomes" id="UP001060261"/>
    </source>
</evidence>
<protein>
    <submittedName>
        <fullName evidence="1">Uncharacterized protein</fullName>
    </submittedName>
</protein>
<proteinExistence type="predicted"/>
<reference evidence="1" key="1">
    <citation type="submission" date="2022-09" db="EMBL/GenBank/DDBJ databases">
        <title>genome sequence of Deinococcus rubellus.</title>
        <authorList>
            <person name="Srinivasan S."/>
        </authorList>
    </citation>
    <scope>NUCLEOTIDE SEQUENCE</scope>
    <source>
        <strain evidence="1">Ant6</strain>
    </source>
</reference>